<sequence>MGIDSIASCWTRGSLEYRVGAEGPLESCRRSCRRLAGAGGGGGGVLIKSKV</sequence>
<dbReference type="EMBL" id="CAJEWN010001918">
    <property type="protein sequence ID" value="CAD2200892.1"/>
    <property type="molecule type" value="Genomic_DNA"/>
</dbReference>
<proteinExistence type="predicted"/>
<comment type="caution">
    <text evidence="1">The sequence shown here is derived from an EMBL/GenBank/DDBJ whole genome shotgun (WGS) entry which is preliminary data.</text>
</comment>
<dbReference type="Proteomes" id="UP000580250">
    <property type="component" value="Unassembled WGS sequence"/>
</dbReference>
<protein>
    <submittedName>
        <fullName evidence="1">Uncharacterized protein</fullName>
    </submittedName>
</protein>
<dbReference type="AlphaFoldDB" id="A0A6V7XNQ4"/>
<accession>A0A6V7XNQ4</accession>
<evidence type="ECO:0000313" key="2">
    <source>
        <dbReference type="Proteomes" id="UP000580250"/>
    </source>
</evidence>
<organism evidence="1 2">
    <name type="scientific">Meloidogyne enterolobii</name>
    <name type="common">Root-knot nematode worm</name>
    <name type="synonym">Meloidogyne mayaguensis</name>
    <dbReference type="NCBI Taxonomy" id="390850"/>
    <lineage>
        <taxon>Eukaryota</taxon>
        <taxon>Metazoa</taxon>
        <taxon>Ecdysozoa</taxon>
        <taxon>Nematoda</taxon>
        <taxon>Chromadorea</taxon>
        <taxon>Rhabditida</taxon>
        <taxon>Tylenchina</taxon>
        <taxon>Tylenchomorpha</taxon>
        <taxon>Tylenchoidea</taxon>
        <taxon>Meloidogynidae</taxon>
        <taxon>Meloidogyninae</taxon>
        <taxon>Meloidogyne</taxon>
    </lineage>
</organism>
<name>A0A6V7XNQ4_MELEN</name>
<evidence type="ECO:0000313" key="1">
    <source>
        <dbReference type="EMBL" id="CAD2200892.1"/>
    </source>
</evidence>
<gene>
    <name evidence="1" type="ORF">MENT_LOCUS54390</name>
</gene>
<reference evidence="1 2" key="1">
    <citation type="submission" date="2020-08" db="EMBL/GenBank/DDBJ databases">
        <authorList>
            <person name="Koutsovoulos G."/>
            <person name="Danchin GJ E."/>
        </authorList>
    </citation>
    <scope>NUCLEOTIDE SEQUENCE [LARGE SCALE GENOMIC DNA]</scope>
</reference>